<evidence type="ECO:0000313" key="3">
    <source>
        <dbReference type="Proteomes" id="UP000325832"/>
    </source>
</evidence>
<keyword evidence="1" id="KW-0472">Membrane</keyword>
<protein>
    <submittedName>
        <fullName evidence="2">Uncharacterized protein</fullName>
    </submittedName>
</protein>
<keyword evidence="1" id="KW-1133">Transmembrane helix</keyword>
<gene>
    <name evidence="2" type="primary">38</name>
    <name evidence="2" type="ORF">PBI_GRETELLYN_38</name>
</gene>
<proteinExistence type="predicted"/>
<feature type="transmembrane region" description="Helical" evidence="1">
    <location>
        <begin position="20"/>
        <end position="38"/>
    </location>
</feature>
<evidence type="ECO:0000256" key="1">
    <source>
        <dbReference type="SAM" id="Phobius"/>
    </source>
</evidence>
<organism evidence="2 3">
    <name type="scientific">Gordonia phage GretelLyn</name>
    <dbReference type="NCBI Taxonomy" id="2599844"/>
    <lineage>
        <taxon>Viruses</taxon>
        <taxon>Duplodnaviria</taxon>
        <taxon>Heunggongvirae</taxon>
        <taxon>Uroviricota</taxon>
        <taxon>Caudoviricetes</taxon>
        <taxon>Dovevirinae</taxon>
        <taxon>Lambovirus</taxon>
        <taxon>Lambovirus sadboi</taxon>
    </lineage>
</organism>
<keyword evidence="1" id="KW-0812">Transmembrane</keyword>
<evidence type="ECO:0000313" key="2">
    <source>
        <dbReference type="EMBL" id="QFG08177.1"/>
    </source>
</evidence>
<dbReference type="Proteomes" id="UP000325832">
    <property type="component" value="Genome"/>
</dbReference>
<dbReference type="EMBL" id="MN234162">
    <property type="protein sequence ID" value="QFG08177.1"/>
    <property type="molecule type" value="Genomic_DNA"/>
</dbReference>
<reference evidence="2 3" key="1">
    <citation type="submission" date="2019-07" db="EMBL/GenBank/DDBJ databases">
        <authorList>
            <person name="Lauer M.J."/>
            <person name="Stoner T.H."/>
            <person name="Garlena R.A."/>
            <person name="Russell D.A."/>
            <person name="Pope W.H."/>
            <person name="Jacobs-Sera D."/>
            <person name="Hatfull G.F."/>
        </authorList>
    </citation>
    <scope>NUCLEOTIDE SEQUENCE [LARGE SCALE GENOMIC DNA]</scope>
</reference>
<accession>A0A5J6TEI6</accession>
<sequence>MLAVALAEELGGGFTWSDLSAGALVAIIVMLILLGRLVPKSSLIKSEKEAEYWREAAMKALNQNTELINAARSGTQVAAYVQQLAEGADS</sequence>
<name>A0A5J6TEI6_9CAUD</name>